<organism evidence="2 3">
    <name type="scientific">Rhizoctonia solani</name>
    <dbReference type="NCBI Taxonomy" id="456999"/>
    <lineage>
        <taxon>Eukaryota</taxon>
        <taxon>Fungi</taxon>
        <taxon>Dikarya</taxon>
        <taxon>Basidiomycota</taxon>
        <taxon>Agaricomycotina</taxon>
        <taxon>Agaricomycetes</taxon>
        <taxon>Cantharellales</taxon>
        <taxon>Ceratobasidiaceae</taxon>
        <taxon>Rhizoctonia</taxon>
    </lineage>
</organism>
<reference evidence="2" key="1">
    <citation type="submission" date="2020-09" db="EMBL/GenBank/DDBJ databases">
        <title>Comparative genome analyses of four rice-infecting Rhizoctonia solani isolates reveal extensive enrichment of homogalacturonan modification genes.</title>
        <authorList>
            <person name="Lee D.-Y."/>
            <person name="Jeon J."/>
            <person name="Kim K.-T."/>
            <person name="Cheong K."/>
            <person name="Song H."/>
            <person name="Choi G."/>
            <person name="Ko J."/>
            <person name="Opiyo S.O."/>
            <person name="Zuo S."/>
            <person name="Madhav S."/>
            <person name="Lee Y.-H."/>
            <person name="Wang G.-L."/>
        </authorList>
    </citation>
    <scope>NUCLEOTIDE SEQUENCE</scope>
    <source>
        <strain evidence="2">AG1-IA YN-7</strain>
    </source>
</reference>
<name>A0A8H7H1G0_9AGAM</name>
<dbReference type="EMBL" id="JACYCC010000289">
    <property type="protein sequence ID" value="KAF8669656.1"/>
    <property type="molecule type" value="Genomic_DNA"/>
</dbReference>
<evidence type="ECO:0000313" key="2">
    <source>
        <dbReference type="EMBL" id="KAF8669656.1"/>
    </source>
</evidence>
<protein>
    <submittedName>
        <fullName evidence="2">Uncharacterized protein</fullName>
    </submittedName>
</protein>
<feature type="region of interest" description="Disordered" evidence="1">
    <location>
        <begin position="90"/>
        <end position="121"/>
    </location>
</feature>
<evidence type="ECO:0000256" key="1">
    <source>
        <dbReference type="SAM" id="MobiDB-lite"/>
    </source>
</evidence>
<dbReference type="AlphaFoldDB" id="A0A8H7H1G0"/>
<accession>A0A8H7H1G0</accession>
<comment type="caution">
    <text evidence="2">The sequence shown here is derived from an EMBL/GenBank/DDBJ whole genome shotgun (WGS) entry which is preliminary data.</text>
</comment>
<dbReference type="Proteomes" id="UP000650582">
    <property type="component" value="Unassembled WGS sequence"/>
</dbReference>
<evidence type="ECO:0000313" key="3">
    <source>
        <dbReference type="Proteomes" id="UP000650582"/>
    </source>
</evidence>
<gene>
    <name evidence="2" type="ORF">RHS04_08823</name>
</gene>
<sequence>MATCSWPPSQACSPIDQGELGPLLLPASPELGKVSLKQVICLLWGLQSQVNCIEQTLLEQTKVNQEVCTNAKNISQAVDVIKDGLAQLQLPWGPHTPEDQKPPAVKETPWAAPKAKSIGKA</sequence>
<proteinExistence type="predicted"/>